<proteinExistence type="predicted"/>
<accession>A0ABQ7V3U4</accession>
<organism evidence="1 2">
    <name type="scientific">Solanum tuberosum</name>
    <name type="common">Potato</name>
    <dbReference type="NCBI Taxonomy" id="4113"/>
    <lineage>
        <taxon>Eukaryota</taxon>
        <taxon>Viridiplantae</taxon>
        <taxon>Streptophyta</taxon>
        <taxon>Embryophyta</taxon>
        <taxon>Tracheophyta</taxon>
        <taxon>Spermatophyta</taxon>
        <taxon>Magnoliopsida</taxon>
        <taxon>eudicotyledons</taxon>
        <taxon>Gunneridae</taxon>
        <taxon>Pentapetalae</taxon>
        <taxon>asterids</taxon>
        <taxon>lamiids</taxon>
        <taxon>Solanales</taxon>
        <taxon>Solanaceae</taxon>
        <taxon>Solanoideae</taxon>
        <taxon>Solaneae</taxon>
        <taxon>Solanum</taxon>
    </lineage>
</organism>
<name>A0ABQ7V3U4_SOLTU</name>
<protein>
    <submittedName>
        <fullName evidence="1">Uncharacterized protein</fullName>
    </submittedName>
</protein>
<dbReference type="EMBL" id="JAIVGD010000015">
    <property type="protein sequence ID" value="KAH0758031.1"/>
    <property type="molecule type" value="Genomic_DNA"/>
</dbReference>
<gene>
    <name evidence="1" type="ORF">KY290_021524</name>
</gene>
<reference evidence="1 2" key="1">
    <citation type="journal article" date="2021" name="bioRxiv">
        <title>Chromosome-scale and haplotype-resolved genome assembly of a tetraploid potato cultivar.</title>
        <authorList>
            <person name="Sun H."/>
            <person name="Jiao W.-B."/>
            <person name="Krause K."/>
            <person name="Campoy J.A."/>
            <person name="Goel M."/>
            <person name="Folz-Donahue K."/>
            <person name="Kukat C."/>
            <person name="Huettel B."/>
            <person name="Schneeberger K."/>
        </authorList>
    </citation>
    <scope>NUCLEOTIDE SEQUENCE [LARGE SCALE GENOMIC DNA]</scope>
    <source>
        <strain evidence="1">SolTubOtavaFocal</strain>
        <tissue evidence="1">Leaves</tissue>
    </source>
</reference>
<evidence type="ECO:0000313" key="1">
    <source>
        <dbReference type="EMBL" id="KAH0758031.1"/>
    </source>
</evidence>
<evidence type="ECO:0000313" key="2">
    <source>
        <dbReference type="Proteomes" id="UP000826656"/>
    </source>
</evidence>
<comment type="caution">
    <text evidence="1">The sequence shown here is derived from an EMBL/GenBank/DDBJ whole genome shotgun (WGS) entry which is preliminary data.</text>
</comment>
<dbReference type="Proteomes" id="UP000826656">
    <property type="component" value="Unassembled WGS sequence"/>
</dbReference>
<keyword evidence="2" id="KW-1185">Reference proteome</keyword>
<sequence length="123" mass="14897">MMIDGSEKLRRMFDIENLGIRIFHSYDFTMMYYFLILLLWGKEHVPQINLNFLKLRGKMYNYFVNIFLKKDIRQVFLKMPTDELLESLGWSITISYTLRKCEECVVMKKVFILLNLYLCVFIV</sequence>